<dbReference type="Gene3D" id="3.40.50.720">
    <property type="entry name" value="NAD(P)-binding Rossmann-like Domain"/>
    <property type="match status" value="1"/>
</dbReference>
<dbReference type="PANTHER" id="PTHR43544">
    <property type="entry name" value="SHORT-CHAIN DEHYDROGENASE/REDUCTASE"/>
    <property type="match status" value="1"/>
</dbReference>
<keyword evidence="3" id="KW-1185">Reference proteome</keyword>
<sequence>MAANNKTIVLITGGNGGIGYLTAESLAASSPNYHIIIASRNVEKGQEALKTLQASQPNGSFSMVQLDVTDHDSITKSTDLISKDFGRLDVLINNAGIISKATPLINQLRDTFETNTFGPAIVTETFKPLLENSKDARLIYVTSDLGSITERSDPSNKYYKLPAMAYRMSKSAMNMMMMCHHAELGPKGVKVWAFNPGYVVTNLSGTGEQGRQERISNGAGDAGESARGIVRLVDGRRDADVGRFVNKDGFHAW</sequence>
<dbReference type="OrthoDB" id="1933717at2759"/>
<dbReference type="GO" id="GO:0019748">
    <property type="term" value="P:secondary metabolic process"/>
    <property type="evidence" value="ECO:0007669"/>
    <property type="project" value="TreeGrafter"/>
</dbReference>
<comment type="similarity">
    <text evidence="1">Belongs to the short-chain dehydrogenases/reductases (SDR) family.</text>
</comment>
<evidence type="ECO:0000313" key="2">
    <source>
        <dbReference type="EMBL" id="CZR66410.1"/>
    </source>
</evidence>
<dbReference type="InterPro" id="IPR002347">
    <property type="entry name" value="SDR_fam"/>
</dbReference>
<evidence type="ECO:0000313" key="3">
    <source>
        <dbReference type="Proteomes" id="UP000184330"/>
    </source>
</evidence>
<dbReference type="PRINTS" id="PR00081">
    <property type="entry name" value="GDHRDH"/>
</dbReference>
<dbReference type="AlphaFoldDB" id="A0A1L7XMW8"/>
<dbReference type="PANTHER" id="PTHR43544:SF32">
    <property type="entry name" value="CHAIN DEHYDROGENASE, PUTATIVE (AFU_ORTHOLOGUE AFUA_5G01530)-RELATED"/>
    <property type="match status" value="1"/>
</dbReference>
<dbReference type="GO" id="GO:0016491">
    <property type="term" value="F:oxidoreductase activity"/>
    <property type="evidence" value="ECO:0007669"/>
    <property type="project" value="TreeGrafter"/>
</dbReference>
<name>A0A1L7XMW8_9HELO</name>
<dbReference type="SUPFAM" id="SSF51735">
    <property type="entry name" value="NAD(P)-binding Rossmann-fold domains"/>
    <property type="match status" value="1"/>
</dbReference>
<gene>
    <name evidence="2" type="ORF">PAC_16311</name>
</gene>
<evidence type="ECO:0000256" key="1">
    <source>
        <dbReference type="ARBA" id="ARBA00006484"/>
    </source>
</evidence>
<proteinExistence type="inferred from homology"/>
<dbReference type="Pfam" id="PF00106">
    <property type="entry name" value="adh_short"/>
    <property type="match status" value="1"/>
</dbReference>
<dbReference type="GO" id="GO:0005737">
    <property type="term" value="C:cytoplasm"/>
    <property type="evidence" value="ECO:0007669"/>
    <property type="project" value="TreeGrafter"/>
</dbReference>
<organism evidence="2 3">
    <name type="scientific">Phialocephala subalpina</name>
    <dbReference type="NCBI Taxonomy" id="576137"/>
    <lineage>
        <taxon>Eukaryota</taxon>
        <taxon>Fungi</taxon>
        <taxon>Dikarya</taxon>
        <taxon>Ascomycota</taxon>
        <taxon>Pezizomycotina</taxon>
        <taxon>Leotiomycetes</taxon>
        <taxon>Helotiales</taxon>
        <taxon>Mollisiaceae</taxon>
        <taxon>Phialocephala</taxon>
        <taxon>Phialocephala fortinii species complex</taxon>
    </lineage>
</organism>
<dbReference type="Proteomes" id="UP000184330">
    <property type="component" value="Unassembled WGS sequence"/>
</dbReference>
<protein>
    <submittedName>
        <fullName evidence="2">Related to short chain dehydrogenase</fullName>
    </submittedName>
</protein>
<dbReference type="InterPro" id="IPR051468">
    <property type="entry name" value="Fungal_SecMetab_SDRs"/>
</dbReference>
<dbReference type="InterPro" id="IPR036291">
    <property type="entry name" value="NAD(P)-bd_dom_sf"/>
</dbReference>
<accession>A0A1L7XMW8</accession>
<dbReference type="EMBL" id="FJOG01000037">
    <property type="protein sequence ID" value="CZR66410.1"/>
    <property type="molecule type" value="Genomic_DNA"/>
</dbReference>
<reference evidence="2 3" key="1">
    <citation type="submission" date="2016-03" db="EMBL/GenBank/DDBJ databases">
        <authorList>
            <person name="Ploux O."/>
        </authorList>
    </citation>
    <scope>NUCLEOTIDE SEQUENCE [LARGE SCALE GENOMIC DNA]</scope>
    <source>
        <strain evidence="2 3">UAMH 11012</strain>
    </source>
</reference>